<gene>
    <name evidence="3 5" type="ORF">P152DRAFT_387259</name>
</gene>
<dbReference type="RefSeq" id="XP_033538970.1">
    <property type="nucleotide sequence ID" value="XM_033675879.1"/>
</dbReference>
<dbReference type="InterPro" id="IPR046368">
    <property type="entry name" value="Tag1"/>
</dbReference>
<reference evidence="5" key="2">
    <citation type="submission" date="2020-04" db="EMBL/GenBank/DDBJ databases">
        <authorList>
            <consortium name="NCBI Genome Project"/>
        </authorList>
    </citation>
    <scope>NUCLEOTIDE SEQUENCE</scope>
    <source>
        <strain evidence="5">CBS 781.70</strain>
    </source>
</reference>
<keyword evidence="2" id="KW-0472">Membrane</keyword>
<protein>
    <submittedName>
        <fullName evidence="3 5">Uncharacterized protein</fullName>
    </submittedName>
</protein>
<evidence type="ECO:0000313" key="4">
    <source>
        <dbReference type="Proteomes" id="UP000504638"/>
    </source>
</evidence>
<reference evidence="3 5" key="1">
    <citation type="submission" date="2020-01" db="EMBL/GenBank/DDBJ databases">
        <authorList>
            <consortium name="DOE Joint Genome Institute"/>
            <person name="Haridas S."/>
            <person name="Albert R."/>
            <person name="Binder M."/>
            <person name="Bloem J."/>
            <person name="Labutti K."/>
            <person name="Salamov A."/>
            <person name="Andreopoulos B."/>
            <person name="Baker S.E."/>
            <person name="Barry K."/>
            <person name="Bills G."/>
            <person name="Bluhm B.H."/>
            <person name="Cannon C."/>
            <person name="Castanera R."/>
            <person name="Culley D.E."/>
            <person name="Daum C."/>
            <person name="Ezra D."/>
            <person name="Gonzalez J.B."/>
            <person name="Henrissat B."/>
            <person name="Kuo A."/>
            <person name="Liang C."/>
            <person name="Lipzen A."/>
            <person name="Lutzoni F."/>
            <person name="Magnuson J."/>
            <person name="Mondo S."/>
            <person name="Nolan M."/>
            <person name="Ohm R."/>
            <person name="Pangilinan J."/>
            <person name="Park H.-J."/>
            <person name="Ramirez L."/>
            <person name="Alfaro M."/>
            <person name="Sun H."/>
            <person name="Tritt A."/>
            <person name="Yoshinaga Y."/>
            <person name="Zwiers L.-H."/>
            <person name="Turgeon B.G."/>
            <person name="Goodwin S.B."/>
            <person name="Spatafora J.W."/>
            <person name="Crous P.W."/>
            <person name="Grigoriev I.V."/>
        </authorList>
    </citation>
    <scope>NUCLEOTIDE SEQUENCE</scope>
    <source>
        <strain evidence="3 5">CBS 781.70</strain>
    </source>
</reference>
<dbReference type="GeneID" id="54416449"/>
<organism evidence="3">
    <name type="scientific">Eremomyces bilateralis CBS 781.70</name>
    <dbReference type="NCBI Taxonomy" id="1392243"/>
    <lineage>
        <taxon>Eukaryota</taxon>
        <taxon>Fungi</taxon>
        <taxon>Dikarya</taxon>
        <taxon>Ascomycota</taxon>
        <taxon>Pezizomycotina</taxon>
        <taxon>Dothideomycetes</taxon>
        <taxon>Dothideomycetes incertae sedis</taxon>
        <taxon>Eremomycetales</taxon>
        <taxon>Eremomycetaceae</taxon>
        <taxon>Eremomyces</taxon>
    </lineage>
</organism>
<feature type="compositionally biased region" description="Polar residues" evidence="1">
    <location>
        <begin position="426"/>
        <end position="436"/>
    </location>
</feature>
<dbReference type="InterPro" id="IPR022185">
    <property type="entry name" value="DUF3712"/>
</dbReference>
<evidence type="ECO:0000256" key="2">
    <source>
        <dbReference type="SAM" id="Phobius"/>
    </source>
</evidence>
<accession>A0A6G1GHJ1</accession>
<dbReference type="GO" id="GO:0000329">
    <property type="term" value="C:fungal-type vacuole membrane"/>
    <property type="evidence" value="ECO:0007669"/>
    <property type="project" value="InterPro"/>
</dbReference>
<evidence type="ECO:0000256" key="1">
    <source>
        <dbReference type="SAM" id="MobiDB-lite"/>
    </source>
</evidence>
<feature type="compositionally biased region" description="Polar residues" evidence="1">
    <location>
        <begin position="456"/>
        <end position="466"/>
    </location>
</feature>
<name>A0A6G1GHJ1_9PEZI</name>
<keyword evidence="2" id="KW-0812">Transmembrane</keyword>
<dbReference type="PANTHER" id="PTHR35895:SF2">
    <property type="match status" value="1"/>
</dbReference>
<sequence>MKDDYVGGQSARTVGDDYVGGQSTKTAGDASHEPYLGSNYEKGKGALGSDQHIEDTEEYDEPPKKRGAWAKTKRHCLRWWCCYAIAIFIALAAGLPIFFLVILPAVAQRVVDDADLPIYSANILTPTLWSFVVSISAGLNVPLGLKGTVHPFDLALYVKDPTDKDKFNPYVTLPVPETKIAGSGTLSVKDQTVTIQNKTELVSFLSVAVESEDFELSARGEADISLGKLKYHVKLDKTVKLKGLNRLQGFSINEAAAVLPPLADGTNLLGDVTIPNPSLVTFDMGNVTLNMLSGDLWIGTADIQNVSLNPGNNSFKLRGKLDLPTLLKNLPAILTTQMGNIGRGVISLNASGNKTVFNGEGIDWYDAVLNKLVISAEVPILKVLTDTVSQLIGGTDSPLSGLLPGLGNLGNLNFTEVMAPLTNITLPSTAGSTPSRTSAAGGATSRPASSPSATSEGVTSSRTTAAGSGATDLAAILAGLGSSG</sequence>
<dbReference type="EMBL" id="ML975149">
    <property type="protein sequence ID" value="KAF1817339.1"/>
    <property type="molecule type" value="Genomic_DNA"/>
</dbReference>
<proteinExistence type="predicted"/>
<feature type="transmembrane region" description="Helical" evidence="2">
    <location>
        <begin position="80"/>
        <end position="107"/>
    </location>
</feature>
<keyword evidence="4" id="KW-1185">Reference proteome</keyword>
<feature type="region of interest" description="Disordered" evidence="1">
    <location>
        <begin position="1"/>
        <end position="64"/>
    </location>
</feature>
<dbReference type="AlphaFoldDB" id="A0A6G1GHJ1"/>
<dbReference type="OrthoDB" id="10039566at2759"/>
<dbReference type="PANTHER" id="PTHR35895">
    <property type="entry name" value="CHROMOSOME 16, WHOLE GENOME SHOTGUN SEQUENCE"/>
    <property type="match status" value="1"/>
</dbReference>
<dbReference type="Proteomes" id="UP000504638">
    <property type="component" value="Unplaced"/>
</dbReference>
<reference evidence="5" key="3">
    <citation type="submission" date="2025-04" db="UniProtKB">
        <authorList>
            <consortium name="RefSeq"/>
        </authorList>
    </citation>
    <scope>IDENTIFICATION</scope>
    <source>
        <strain evidence="5">CBS 781.70</strain>
    </source>
</reference>
<evidence type="ECO:0000313" key="3">
    <source>
        <dbReference type="EMBL" id="KAF1817339.1"/>
    </source>
</evidence>
<dbReference type="Pfam" id="PF12505">
    <property type="entry name" value="DUF3712"/>
    <property type="match status" value="1"/>
</dbReference>
<feature type="region of interest" description="Disordered" evidence="1">
    <location>
        <begin position="426"/>
        <end position="466"/>
    </location>
</feature>
<keyword evidence="2" id="KW-1133">Transmembrane helix</keyword>
<evidence type="ECO:0000313" key="5">
    <source>
        <dbReference type="RefSeq" id="XP_033538970.1"/>
    </source>
</evidence>
<feature type="compositionally biased region" description="Low complexity" evidence="1">
    <location>
        <begin position="437"/>
        <end position="455"/>
    </location>
</feature>